<dbReference type="GO" id="GO:0032259">
    <property type="term" value="P:methylation"/>
    <property type="evidence" value="ECO:0007669"/>
    <property type="project" value="UniProtKB-KW"/>
</dbReference>
<dbReference type="SMART" id="SM00317">
    <property type="entry name" value="SET"/>
    <property type="match status" value="1"/>
</dbReference>
<keyword evidence="2" id="KW-0808">Transferase</keyword>
<dbReference type="RefSeq" id="XP_011293676.2">
    <property type="nucleotide sequence ID" value="XM_011295374.3"/>
</dbReference>
<dbReference type="InterPro" id="IPR001214">
    <property type="entry name" value="SET_dom"/>
</dbReference>
<organism evidence="5">
    <name type="scientific">Musca domestica</name>
    <name type="common">House fly</name>
    <dbReference type="NCBI Taxonomy" id="7370"/>
    <lineage>
        <taxon>Eukaryota</taxon>
        <taxon>Metazoa</taxon>
        <taxon>Ecdysozoa</taxon>
        <taxon>Arthropoda</taxon>
        <taxon>Hexapoda</taxon>
        <taxon>Insecta</taxon>
        <taxon>Pterygota</taxon>
        <taxon>Neoptera</taxon>
        <taxon>Endopterygota</taxon>
        <taxon>Diptera</taxon>
        <taxon>Brachycera</taxon>
        <taxon>Muscomorpha</taxon>
        <taxon>Muscoidea</taxon>
        <taxon>Muscidae</taxon>
        <taxon>Musca</taxon>
    </lineage>
</organism>
<keyword evidence="3" id="KW-0949">S-adenosyl-L-methionine</keyword>
<dbReference type="OrthoDB" id="5945798at2759"/>
<dbReference type="Pfam" id="PF00856">
    <property type="entry name" value="SET"/>
    <property type="match status" value="1"/>
</dbReference>
<dbReference type="Gene3D" id="2.170.270.10">
    <property type="entry name" value="SET domain"/>
    <property type="match status" value="1"/>
</dbReference>
<evidence type="ECO:0000256" key="2">
    <source>
        <dbReference type="ARBA" id="ARBA00022679"/>
    </source>
</evidence>
<dbReference type="VEuPathDB" id="VectorBase:MDOA012088"/>
<reference evidence="5" key="1">
    <citation type="submission" date="2020-05" db="UniProtKB">
        <authorList>
            <consortium name="EnsemblMetazoa"/>
        </authorList>
    </citation>
    <scope>IDENTIFICATION</scope>
    <source>
        <strain evidence="5">Aabys</strain>
    </source>
</reference>
<dbReference type="Gene3D" id="6.10.140.2220">
    <property type="match status" value="1"/>
</dbReference>
<dbReference type="SUPFAM" id="SSF82199">
    <property type="entry name" value="SET domain"/>
    <property type="match status" value="1"/>
</dbReference>
<dbReference type="Gene3D" id="1.10.220.160">
    <property type="match status" value="1"/>
</dbReference>
<accession>A0A1I8N6M1</accession>
<dbReference type="EnsemblMetazoa" id="MDOA012088-RB">
    <property type="protein sequence ID" value="MDOA012088-PB"/>
    <property type="gene ID" value="MDOA012088"/>
</dbReference>
<protein>
    <recommendedName>
        <fullName evidence="4">SET domain-containing protein</fullName>
    </recommendedName>
</protein>
<dbReference type="STRING" id="7370.A0A1I8N6M1"/>
<dbReference type="CDD" id="cd20071">
    <property type="entry name" value="SET_SMYD"/>
    <property type="match status" value="1"/>
</dbReference>
<evidence type="ECO:0000259" key="4">
    <source>
        <dbReference type="PROSITE" id="PS50280"/>
    </source>
</evidence>
<dbReference type="PROSITE" id="PS50280">
    <property type="entry name" value="SET"/>
    <property type="match status" value="1"/>
</dbReference>
<dbReference type="FunFam" id="2.170.270.10:FF:000013">
    <property type="entry name" value="Histone-lysine N-methyltransferase SMYD1 isoform 1"/>
    <property type="match status" value="1"/>
</dbReference>
<dbReference type="AlphaFoldDB" id="A0A1I8N6M1"/>
<dbReference type="GO" id="GO:0008276">
    <property type="term" value="F:protein methyltransferase activity"/>
    <property type="evidence" value="ECO:0007669"/>
    <property type="project" value="UniProtKB-ARBA"/>
</dbReference>
<dbReference type="GO" id="GO:0008170">
    <property type="term" value="F:N-methyltransferase activity"/>
    <property type="evidence" value="ECO:0007669"/>
    <property type="project" value="UniProtKB-ARBA"/>
</dbReference>
<feature type="domain" description="SET" evidence="4">
    <location>
        <begin position="29"/>
        <end position="265"/>
    </location>
</feature>
<dbReference type="PANTHER" id="PTHR46455:SF3">
    <property type="entry name" value="SET AND MYND DOMAIN CONTAINING, ARTHROPOD-SPECIFIC, MEMBER 9, ISOFORM A-RELATED"/>
    <property type="match status" value="1"/>
</dbReference>
<name>A0A1I8N6M1_MUSDO</name>
<dbReference type="VEuPathDB" id="VectorBase:MDOMA2_012279"/>
<dbReference type="PANTHER" id="PTHR46455">
    <property type="entry name" value="SET AND MYND DOMAIN CONTAINING, ARTHROPOD-SPECIFIC, MEMBER 4, ISOFORM A"/>
    <property type="match status" value="1"/>
</dbReference>
<sequence>MSLKPNISTPELAKLINVHLGEKYLKETPSWKVLDSPISGRGIFAARDIAAGEVILRDRALVVGPRGTKESSNQNPDACVVCYKPLEVNGNESQIMCKNGCTLPLCDSCSQGNRHSTECELFRRWKPKDPKKVIPHILRLVSIVRCFFLNDAQRKLFLSLQPHSDKYYMLELQRAVACFENFPKDREMLEYFYHSVCVFNTNAFDGGSREMGEEEVRVRALFPLAAMLNHQCSPNADHHFENPETIVITAVRPIKGGEEIVTSYTKLLWGTMTRRMFLKMTKHFECCCERCMDPTENGTYLSALFCRQQGCKGIMIPVQTKTLQPDWRCLTCESVFPHSKMARYQDFALNTINNRINACSISDMITFINDMCPRFCPPSNYVLVEAKLNVIWRMSRATTEVFTEEQLKCKDRYRAELLELLEKLGAGECTLKKLITEERL</sequence>
<proteinExistence type="predicted"/>
<gene>
    <name evidence="5" type="primary">101893262</name>
</gene>
<evidence type="ECO:0000256" key="1">
    <source>
        <dbReference type="ARBA" id="ARBA00022603"/>
    </source>
</evidence>
<evidence type="ECO:0000256" key="3">
    <source>
        <dbReference type="ARBA" id="ARBA00022691"/>
    </source>
</evidence>
<dbReference type="GO" id="GO:0008757">
    <property type="term" value="F:S-adenosylmethionine-dependent methyltransferase activity"/>
    <property type="evidence" value="ECO:0007669"/>
    <property type="project" value="UniProtKB-ARBA"/>
</dbReference>
<dbReference type="eggNOG" id="KOG2084">
    <property type="taxonomic scope" value="Eukaryota"/>
</dbReference>
<dbReference type="InterPro" id="IPR046341">
    <property type="entry name" value="SET_dom_sf"/>
</dbReference>
<keyword evidence="1" id="KW-0489">Methyltransferase</keyword>
<evidence type="ECO:0000313" key="5">
    <source>
        <dbReference type="EnsemblMetazoa" id="MDOA012088-PB"/>
    </source>
</evidence>
<dbReference type="InterPro" id="IPR053010">
    <property type="entry name" value="SET_SmydA-8"/>
</dbReference>